<dbReference type="EMBL" id="LAZR01005144">
    <property type="protein sequence ID" value="KKN02480.1"/>
    <property type="molecule type" value="Genomic_DNA"/>
</dbReference>
<comment type="caution">
    <text evidence="1">The sequence shown here is derived from an EMBL/GenBank/DDBJ whole genome shotgun (WGS) entry which is preliminary data.</text>
</comment>
<protein>
    <submittedName>
        <fullName evidence="1">Uncharacterized protein</fullName>
    </submittedName>
</protein>
<organism evidence="1">
    <name type="scientific">marine sediment metagenome</name>
    <dbReference type="NCBI Taxonomy" id="412755"/>
    <lineage>
        <taxon>unclassified sequences</taxon>
        <taxon>metagenomes</taxon>
        <taxon>ecological metagenomes</taxon>
    </lineage>
</organism>
<proteinExistence type="predicted"/>
<sequence length="97" mass="11239">MDTPRVYDILCSIGELIDKLSIENIKCYDANQKVIAERKQLSPRAESIASWEWQARRSGEQRVALRDEINRRINEAIKRGSITVSKEARTYDLEEIS</sequence>
<gene>
    <name evidence="1" type="ORF">LCGC14_1117240</name>
</gene>
<reference evidence="1" key="1">
    <citation type="journal article" date="2015" name="Nature">
        <title>Complex archaea that bridge the gap between prokaryotes and eukaryotes.</title>
        <authorList>
            <person name="Spang A."/>
            <person name="Saw J.H."/>
            <person name="Jorgensen S.L."/>
            <person name="Zaremba-Niedzwiedzka K."/>
            <person name="Martijn J."/>
            <person name="Lind A.E."/>
            <person name="van Eijk R."/>
            <person name="Schleper C."/>
            <person name="Guy L."/>
            <person name="Ettema T.J."/>
        </authorList>
    </citation>
    <scope>NUCLEOTIDE SEQUENCE</scope>
</reference>
<accession>A0A0F9M4Y0</accession>
<dbReference type="AlphaFoldDB" id="A0A0F9M4Y0"/>
<evidence type="ECO:0000313" key="1">
    <source>
        <dbReference type="EMBL" id="KKN02480.1"/>
    </source>
</evidence>
<name>A0A0F9M4Y0_9ZZZZ</name>